<evidence type="ECO:0000313" key="2">
    <source>
        <dbReference type="EMBL" id="PQJ16870.1"/>
    </source>
</evidence>
<evidence type="ECO:0008006" key="4">
    <source>
        <dbReference type="Google" id="ProtNLM"/>
    </source>
</evidence>
<accession>A0A2S7TA97</accession>
<dbReference type="Pfam" id="PF12099">
    <property type="entry name" value="DUF3575"/>
    <property type="match status" value="1"/>
</dbReference>
<dbReference type="RefSeq" id="WP_105002519.1">
    <property type="nucleotide sequence ID" value="NZ_MQVX01000001.1"/>
</dbReference>
<dbReference type="AlphaFoldDB" id="A0A2S7TA97"/>
<proteinExistence type="predicted"/>
<protein>
    <recommendedName>
        <fullName evidence="4">DUF3575 domain-containing protein</fullName>
    </recommendedName>
</protein>
<evidence type="ECO:0000313" key="3">
    <source>
        <dbReference type="Proteomes" id="UP000239366"/>
    </source>
</evidence>
<dbReference type="Proteomes" id="UP000239366">
    <property type="component" value="Unassembled WGS sequence"/>
</dbReference>
<gene>
    <name evidence="2" type="ORF">BST99_12270</name>
</gene>
<dbReference type="OrthoDB" id="768080at2"/>
<feature type="signal peptide" evidence="1">
    <location>
        <begin position="1"/>
        <end position="18"/>
    </location>
</feature>
<evidence type="ECO:0000256" key="1">
    <source>
        <dbReference type="SAM" id="SignalP"/>
    </source>
</evidence>
<reference evidence="3" key="1">
    <citation type="submission" date="2016-11" db="EMBL/GenBank/DDBJ databases">
        <title>Trade-off between light-utilization and light-protection in marine flavobacteria.</title>
        <authorList>
            <person name="Kumagai Y."/>
            <person name="Yoshizawa S."/>
            <person name="Kogure K."/>
        </authorList>
    </citation>
    <scope>NUCLEOTIDE SEQUENCE [LARGE SCALE GENOMIC DNA]</scope>
    <source>
        <strain evidence="3">SG-18</strain>
    </source>
</reference>
<name>A0A2S7TA97_9FLAO</name>
<sequence>MKKVLLLFLCLSFGLTHAQFFRGNVGRGYGPSHEVKFNIGQFLVTTTVEGGYEYFLSDDTSIGGSIYFDNDATDYNGDFGIGPQFRAYFGRDPRSGFFAEAFGMYYTGIDEDILAVDQNYSTFALGLGMGSKWVTTSSEKFSLEAYAGFGRNVNAEPGQDTFLYRAGLSIGFRF</sequence>
<feature type="chain" id="PRO_5015431597" description="DUF3575 domain-containing protein" evidence="1">
    <location>
        <begin position="19"/>
        <end position="174"/>
    </location>
</feature>
<dbReference type="InterPro" id="IPR021958">
    <property type="entry name" value="DUF3575"/>
</dbReference>
<keyword evidence="1" id="KW-0732">Signal</keyword>
<organism evidence="2 3">
    <name type="scientific">Aureicoccus marinus</name>
    <dbReference type="NCBI Taxonomy" id="754435"/>
    <lineage>
        <taxon>Bacteria</taxon>
        <taxon>Pseudomonadati</taxon>
        <taxon>Bacteroidota</taxon>
        <taxon>Flavobacteriia</taxon>
        <taxon>Flavobacteriales</taxon>
        <taxon>Flavobacteriaceae</taxon>
        <taxon>Aureicoccus</taxon>
    </lineage>
</organism>
<keyword evidence="3" id="KW-1185">Reference proteome</keyword>
<comment type="caution">
    <text evidence="2">The sequence shown here is derived from an EMBL/GenBank/DDBJ whole genome shotgun (WGS) entry which is preliminary data.</text>
</comment>
<dbReference type="EMBL" id="MQVX01000001">
    <property type="protein sequence ID" value="PQJ16870.1"/>
    <property type="molecule type" value="Genomic_DNA"/>
</dbReference>